<gene>
    <name evidence="2" type="ORF">CALCODRAFT_72677</name>
</gene>
<accession>A0A165ITE4</accession>
<dbReference type="Proteomes" id="UP000076842">
    <property type="component" value="Unassembled WGS sequence"/>
</dbReference>
<evidence type="ECO:0008006" key="4">
    <source>
        <dbReference type="Google" id="ProtNLM"/>
    </source>
</evidence>
<feature type="signal peptide" evidence="1">
    <location>
        <begin position="1"/>
        <end position="27"/>
    </location>
</feature>
<feature type="chain" id="PRO_5007859496" description="Secreted protein" evidence="1">
    <location>
        <begin position="28"/>
        <end position="142"/>
    </location>
</feature>
<sequence length="142" mass="15440">MTTCACGRWLLLLLLLLLPLRWPLCIAGLHTKMMDVPRSHTSCKVINCPAGDGWSSAKFSCGPNAREQSPPGARLRPKEHMIEGERKGSLECRNWNVSRLRGASCPSCRTPAGGCGVGHQKPAMRVGWEKLRCAAVVSMSKG</sequence>
<evidence type="ECO:0000313" key="2">
    <source>
        <dbReference type="EMBL" id="KZT60955.1"/>
    </source>
</evidence>
<evidence type="ECO:0000256" key="1">
    <source>
        <dbReference type="SAM" id="SignalP"/>
    </source>
</evidence>
<evidence type="ECO:0000313" key="3">
    <source>
        <dbReference type="Proteomes" id="UP000076842"/>
    </source>
</evidence>
<dbReference type="EMBL" id="KV423927">
    <property type="protein sequence ID" value="KZT60955.1"/>
    <property type="molecule type" value="Genomic_DNA"/>
</dbReference>
<name>A0A165ITE4_9BASI</name>
<protein>
    <recommendedName>
        <fullName evidence="4">Secreted protein</fullName>
    </recommendedName>
</protein>
<keyword evidence="1" id="KW-0732">Signal</keyword>
<proteinExistence type="predicted"/>
<organism evidence="2 3">
    <name type="scientific">Calocera cornea HHB12733</name>
    <dbReference type="NCBI Taxonomy" id="1353952"/>
    <lineage>
        <taxon>Eukaryota</taxon>
        <taxon>Fungi</taxon>
        <taxon>Dikarya</taxon>
        <taxon>Basidiomycota</taxon>
        <taxon>Agaricomycotina</taxon>
        <taxon>Dacrymycetes</taxon>
        <taxon>Dacrymycetales</taxon>
        <taxon>Dacrymycetaceae</taxon>
        <taxon>Calocera</taxon>
    </lineage>
</organism>
<dbReference type="InParanoid" id="A0A165ITE4"/>
<dbReference type="AlphaFoldDB" id="A0A165ITE4"/>
<reference evidence="2 3" key="1">
    <citation type="journal article" date="2016" name="Mol. Biol. Evol.">
        <title>Comparative Genomics of Early-Diverging Mushroom-Forming Fungi Provides Insights into the Origins of Lignocellulose Decay Capabilities.</title>
        <authorList>
            <person name="Nagy L.G."/>
            <person name="Riley R."/>
            <person name="Tritt A."/>
            <person name="Adam C."/>
            <person name="Daum C."/>
            <person name="Floudas D."/>
            <person name="Sun H."/>
            <person name="Yadav J.S."/>
            <person name="Pangilinan J."/>
            <person name="Larsson K.H."/>
            <person name="Matsuura K."/>
            <person name="Barry K."/>
            <person name="Labutti K."/>
            <person name="Kuo R."/>
            <person name="Ohm R.A."/>
            <person name="Bhattacharya S.S."/>
            <person name="Shirouzu T."/>
            <person name="Yoshinaga Y."/>
            <person name="Martin F.M."/>
            <person name="Grigoriev I.V."/>
            <person name="Hibbett D.S."/>
        </authorList>
    </citation>
    <scope>NUCLEOTIDE SEQUENCE [LARGE SCALE GENOMIC DNA]</scope>
    <source>
        <strain evidence="2 3">HHB12733</strain>
    </source>
</reference>
<keyword evidence="3" id="KW-1185">Reference proteome</keyword>